<dbReference type="Pfam" id="PF01553">
    <property type="entry name" value="Acyltransferase"/>
    <property type="match status" value="1"/>
</dbReference>
<protein>
    <submittedName>
        <fullName evidence="2">1-acyl-sn-glycerol-3-phosphate acyltransferase</fullName>
    </submittedName>
</protein>
<reference evidence="2" key="2">
    <citation type="journal article" date="2021" name="PeerJ">
        <title>Extensive microbial diversity within the chicken gut microbiome revealed by metagenomics and culture.</title>
        <authorList>
            <person name="Gilroy R."/>
            <person name="Ravi A."/>
            <person name="Getino M."/>
            <person name="Pursley I."/>
            <person name="Horton D.L."/>
            <person name="Alikhan N.F."/>
            <person name="Baker D."/>
            <person name="Gharbi K."/>
            <person name="Hall N."/>
            <person name="Watson M."/>
            <person name="Adriaenssens E.M."/>
            <person name="Foster-Nyarko E."/>
            <person name="Jarju S."/>
            <person name="Secka A."/>
            <person name="Antonio M."/>
            <person name="Oren A."/>
            <person name="Chaudhuri R.R."/>
            <person name="La Ragione R."/>
            <person name="Hildebrand F."/>
            <person name="Pallen M.J."/>
        </authorList>
    </citation>
    <scope>NUCLEOTIDE SEQUENCE</scope>
    <source>
        <strain evidence="2">ChiGjej3B3-7149</strain>
    </source>
</reference>
<keyword evidence="2" id="KW-0808">Transferase</keyword>
<dbReference type="AlphaFoldDB" id="A0A9D1DMG3"/>
<dbReference type="Gene3D" id="6.20.50.180">
    <property type="match status" value="1"/>
</dbReference>
<evidence type="ECO:0000313" key="3">
    <source>
        <dbReference type="Proteomes" id="UP000824238"/>
    </source>
</evidence>
<comment type="caution">
    <text evidence="2">The sequence shown here is derived from an EMBL/GenBank/DDBJ whole genome shotgun (WGS) entry which is preliminary data.</text>
</comment>
<accession>A0A9D1DMG3</accession>
<evidence type="ECO:0000313" key="2">
    <source>
        <dbReference type="EMBL" id="HIR55531.1"/>
    </source>
</evidence>
<organism evidence="2 3">
    <name type="scientific">Candidatus Scatomorpha intestinigallinarum</name>
    <dbReference type="NCBI Taxonomy" id="2840923"/>
    <lineage>
        <taxon>Bacteria</taxon>
        <taxon>Bacillati</taxon>
        <taxon>Bacillota</taxon>
        <taxon>Clostridia</taxon>
        <taxon>Eubacteriales</taxon>
        <taxon>Candidatus Scatomorpha</taxon>
    </lineage>
</organism>
<feature type="domain" description="Phospholipid/glycerol acyltransferase" evidence="1">
    <location>
        <begin position="52"/>
        <end position="161"/>
    </location>
</feature>
<dbReference type="Proteomes" id="UP000824238">
    <property type="component" value="Unassembled WGS sequence"/>
</dbReference>
<reference evidence="2" key="1">
    <citation type="submission" date="2020-10" db="EMBL/GenBank/DDBJ databases">
        <authorList>
            <person name="Gilroy R."/>
        </authorList>
    </citation>
    <scope>NUCLEOTIDE SEQUENCE</scope>
    <source>
        <strain evidence="2">ChiGjej3B3-7149</strain>
    </source>
</reference>
<dbReference type="SUPFAM" id="SSF69593">
    <property type="entry name" value="Glycerol-3-phosphate (1)-acyltransferase"/>
    <property type="match status" value="1"/>
</dbReference>
<dbReference type="GO" id="GO:0016746">
    <property type="term" value="F:acyltransferase activity"/>
    <property type="evidence" value="ECO:0007669"/>
    <property type="project" value="UniProtKB-KW"/>
</dbReference>
<sequence>MEKLTEQQKLEQRRLGPVNKAAFRFMVGLATVLFKKKYGVSFTYADDIRPYRGKPYIVVSNHASRVDYVFTAPAFWPDTFNFVVGYNEFFRSHLAGVLRAMQTVPKKNFVQQPYAIRQMIRIIRGGGRIIILPEGMSSISGANQPCALGSGHLLKSLKVPVLYTKIAGGYLTAPKFDLEDRPGRVDVTVGVLFTPEQLAQMSAEEIQAALDEKLYHDDYEWNKKARVKFDGKGRMAKNLHQLLFWCPKCGGELCMASEGDRIYCKNCGNAASLNEYYDLLPEEGSVIPETPRVWFDKQREHVKARVAQPGFELRERVKLGTLPEEGFLKDQATSEITGEGELRLDREGLHFDGTRDGAPFRFDIPSRQLPTYGMCTDVSRFYTFVDGEFCEFYPERESAELWMLATEELHRLNGGLWQDFPWKRD</sequence>
<keyword evidence="2" id="KW-0012">Acyltransferase</keyword>
<proteinExistence type="predicted"/>
<gene>
    <name evidence="2" type="ORF">IAD36_08070</name>
</gene>
<evidence type="ECO:0000259" key="1">
    <source>
        <dbReference type="Pfam" id="PF01553"/>
    </source>
</evidence>
<name>A0A9D1DMG3_9FIRM</name>
<dbReference type="InterPro" id="IPR002123">
    <property type="entry name" value="Plipid/glycerol_acylTrfase"/>
</dbReference>
<dbReference type="EMBL" id="DVHH01000193">
    <property type="protein sequence ID" value="HIR55531.1"/>
    <property type="molecule type" value="Genomic_DNA"/>
</dbReference>